<comment type="caution">
    <text evidence="1">The sequence shown here is derived from an EMBL/GenBank/DDBJ whole genome shotgun (WGS) entry which is preliminary data.</text>
</comment>
<gene>
    <name evidence="1" type="ORF">V1478_018820</name>
</gene>
<dbReference type="AlphaFoldDB" id="A0ABD1ZTV0"/>
<evidence type="ECO:0000313" key="1">
    <source>
        <dbReference type="EMBL" id="KAL2711799.1"/>
    </source>
</evidence>
<dbReference type="Proteomes" id="UP001607302">
    <property type="component" value="Unassembled WGS sequence"/>
</dbReference>
<keyword evidence="2" id="KW-1185">Reference proteome</keyword>
<evidence type="ECO:0000313" key="2">
    <source>
        <dbReference type="Proteomes" id="UP001607302"/>
    </source>
</evidence>
<reference evidence="1 2" key="1">
    <citation type="journal article" date="2024" name="Ann. Entomol. Soc. Am.">
        <title>Genomic analyses of the southern and eastern yellowjacket wasps (Hymenoptera: Vespidae) reveal evolutionary signatures of social life.</title>
        <authorList>
            <person name="Catto M.A."/>
            <person name="Caine P.B."/>
            <person name="Orr S.E."/>
            <person name="Hunt B.G."/>
            <person name="Goodisman M.A.D."/>
        </authorList>
    </citation>
    <scope>NUCLEOTIDE SEQUENCE [LARGE SCALE GENOMIC DNA]</scope>
    <source>
        <strain evidence="1">233</strain>
        <tissue evidence="1">Head and thorax</tissue>
    </source>
</reference>
<proteinExistence type="predicted"/>
<protein>
    <submittedName>
        <fullName evidence="1">Uncharacterized protein</fullName>
    </submittedName>
</protein>
<dbReference type="EMBL" id="JAUDFV010000173">
    <property type="protein sequence ID" value="KAL2711799.1"/>
    <property type="molecule type" value="Genomic_DNA"/>
</dbReference>
<name>A0ABD1ZTV0_VESSQ</name>
<organism evidence="1 2">
    <name type="scientific">Vespula squamosa</name>
    <name type="common">Southern yellow jacket</name>
    <name type="synonym">Wasp</name>
    <dbReference type="NCBI Taxonomy" id="30214"/>
    <lineage>
        <taxon>Eukaryota</taxon>
        <taxon>Metazoa</taxon>
        <taxon>Ecdysozoa</taxon>
        <taxon>Arthropoda</taxon>
        <taxon>Hexapoda</taxon>
        <taxon>Insecta</taxon>
        <taxon>Pterygota</taxon>
        <taxon>Neoptera</taxon>
        <taxon>Endopterygota</taxon>
        <taxon>Hymenoptera</taxon>
        <taxon>Apocrita</taxon>
        <taxon>Aculeata</taxon>
        <taxon>Vespoidea</taxon>
        <taxon>Vespidae</taxon>
        <taxon>Vespinae</taxon>
        <taxon>Vespula</taxon>
    </lineage>
</organism>
<accession>A0ABD1ZTV0</accession>
<sequence length="104" mass="11871">MRTQWTMEKRRLSDSKHSKELVGGFLTPCNVARACLWIVQNSPGAGGFGIISISLWLFTGGQPDGKCQPFTDYRSLTAYEIRDDFYISALNHTPNQTYFLFPFR</sequence>